<protein>
    <submittedName>
        <fullName evidence="9">Thioredoxin domain-containing protein</fullName>
    </submittedName>
</protein>
<proteinExistence type="inferred from homology"/>
<dbReference type="InterPro" id="IPR036249">
    <property type="entry name" value="Thioredoxin-like_sf"/>
</dbReference>
<keyword evidence="7" id="KW-0812">Transmembrane</keyword>
<comment type="similarity">
    <text evidence="1">Belongs to the thioredoxin family. DsbA subfamily.</text>
</comment>
<keyword evidence="3" id="KW-0560">Oxidoreductase</keyword>
<dbReference type="Proteomes" id="UP000664332">
    <property type="component" value="Unassembled WGS sequence"/>
</dbReference>
<dbReference type="PANTHER" id="PTHR13887">
    <property type="entry name" value="GLUTATHIONE S-TRANSFERASE KAPPA"/>
    <property type="match status" value="1"/>
</dbReference>
<organism evidence="9 10">
    <name type="scientific">Corynebacterium mendelii</name>
    <dbReference type="NCBI Taxonomy" id="2765362"/>
    <lineage>
        <taxon>Bacteria</taxon>
        <taxon>Bacillati</taxon>
        <taxon>Actinomycetota</taxon>
        <taxon>Actinomycetes</taxon>
        <taxon>Mycobacteriales</taxon>
        <taxon>Corynebacteriaceae</taxon>
        <taxon>Corynebacterium</taxon>
    </lineage>
</organism>
<sequence length="295" mass="31864">MTTPSQDNPQSPDTDSTASKSRPLGWIIIAVIAVIIAAGIFADGRVTPERNFAPVALEDGSYDATVWGPSKPVESAEDIAYLARRMDTDPFAIGDVDAPVVIVEYSDFECPFCAEFVNAVEPSVISDYVTAGKVRLEWNDFPVNGETAMAAARAGRAAAEQGYFNEFKHALYAASKDVSGHPNNSIDDFVAFAEEAKIPDLDKFRADAESDKYDEYINNSRQFAVSLGMTGTPTILVGNQPVPGNITPEEMAKTIDEQLEKIEAGDITPTEPGTTDGNDYDELVIAPQQDNKQAN</sequence>
<evidence type="ECO:0000256" key="2">
    <source>
        <dbReference type="ARBA" id="ARBA00022729"/>
    </source>
</evidence>
<feature type="region of interest" description="Disordered" evidence="6">
    <location>
        <begin position="1"/>
        <end position="20"/>
    </location>
</feature>
<dbReference type="GO" id="GO:0016491">
    <property type="term" value="F:oxidoreductase activity"/>
    <property type="evidence" value="ECO:0007669"/>
    <property type="project" value="UniProtKB-KW"/>
</dbReference>
<dbReference type="InterPro" id="IPR012336">
    <property type="entry name" value="Thioredoxin-like_fold"/>
</dbReference>
<keyword evidence="5" id="KW-0676">Redox-active center</keyword>
<dbReference type="SUPFAM" id="SSF52833">
    <property type="entry name" value="Thioredoxin-like"/>
    <property type="match status" value="1"/>
</dbReference>
<evidence type="ECO:0000313" key="10">
    <source>
        <dbReference type="Proteomes" id="UP000664332"/>
    </source>
</evidence>
<evidence type="ECO:0000256" key="5">
    <source>
        <dbReference type="ARBA" id="ARBA00023284"/>
    </source>
</evidence>
<keyword evidence="10" id="KW-1185">Reference proteome</keyword>
<reference evidence="9" key="1">
    <citation type="submission" date="2021-03" db="EMBL/GenBank/DDBJ databases">
        <authorList>
            <person name="Sun Q."/>
        </authorList>
    </citation>
    <scope>NUCLEOTIDE SEQUENCE</scope>
    <source>
        <strain evidence="9">CCM 8862</strain>
    </source>
</reference>
<comment type="caution">
    <text evidence="9">The sequence shown here is derived from an EMBL/GenBank/DDBJ whole genome shotgun (WGS) entry which is preliminary data.</text>
</comment>
<dbReference type="PROSITE" id="PS51352">
    <property type="entry name" value="THIOREDOXIN_2"/>
    <property type="match status" value="1"/>
</dbReference>
<keyword evidence="7" id="KW-0472">Membrane</keyword>
<feature type="domain" description="Thioredoxin" evidence="8">
    <location>
        <begin position="41"/>
        <end position="260"/>
    </location>
</feature>
<evidence type="ECO:0000256" key="7">
    <source>
        <dbReference type="SAM" id="Phobius"/>
    </source>
</evidence>
<evidence type="ECO:0000256" key="1">
    <source>
        <dbReference type="ARBA" id="ARBA00005791"/>
    </source>
</evidence>
<feature type="region of interest" description="Disordered" evidence="6">
    <location>
        <begin position="263"/>
        <end position="295"/>
    </location>
</feature>
<accession>A0A939DZA7</accession>
<keyword evidence="4" id="KW-1015">Disulfide bond</keyword>
<dbReference type="RefSeq" id="WP_207118523.1">
    <property type="nucleotide sequence ID" value="NZ_JAFLEQ010000008.1"/>
</dbReference>
<keyword evidence="7" id="KW-1133">Transmembrane helix</keyword>
<evidence type="ECO:0000313" key="9">
    <source>
        <dbReference type="EMBL" id="MBN9643798.1"/>
    </source>
</evidence>
<feature type="transmembrane region" description="Helical" evidence="7">
    <location>
        <begin position="24"/>
        <end position="42"/>
    </location>
</feature>
<dbReference type="InterPro" id="IPR013766">
    <property type="entry name" value="Thioredoxin_domain"/>
</dbReference>
<evidence type="ECO:0000256" key="4">
    <source>
        <dbReference type="ARBA" id="ARBA00023157"/>
    </source>
</evidence>
<dbReference type="EMBL" id="JAFLEQ010000008">
    <property type="protein sequence ID" value="MBN9643798.1"/>
    <property type="molecule type" value="Genomic_DNA"/>
</dbReference>
<dbReference type="PANTHER" id="PTHR13887:SF14">
    <property type="entry name" value="DISULFIDE BOND FORMATION PROTEIN D"/>
    <property type="match status" value="1"/>
</dbReference>
<dbReference type="AlphaFoldDB" id="A0A939DZA7"/>
<evidence type="ECO:0000259" key="8">
    <source>
        <dbReference type="PROSITE" id="PS51352"/>
    </source>
</evidence>
<gene>
    <name evidence="9" type="ORF">JZY06_04055</name>
</gene>
<dbReference type="Gene3D" id="3.40.30.10">
    <property type="entry name" value="Glutaredoxin"/>
    <property type="match status" value="1"/>
</dbReference>
<keyword evidence="2" id="KW-0732">Signal</keyword>
<name>A0A939DZA7_9CORY</name>
<dbReference type="Pfam" id="PF13462">
    <property type="entry name" value="Thioredoxin_4"/>
    <property type="match status" value="1"/>
</dbReference>
<evidence type="ECO:0000256" key="3">
    <source>
        <dbReference type="ARBA" id="ARBA00023002"/>
    </source>
</evidence>
<evidence type="ECO:0000256" key="6">
    <source>
        <dbReference type="SAM" id="MobiDB-lite"/>
    </source>
</evidence>